<evidence type="ECO:0000313" key="4">
    <source>
        <dbReference type="EMBL" id="MDZ7279696.1"/>
    </source>
</evidence>
<dbReference type="Proteomes" id="UP001288620">
    <property type="component" value="Unassembled WGS sequence"/>
</dbReference>
<organism evidence="4 5">
    <name type="scientific">Pantoea eucrina</name>
    <dbReference type="NCBI Taxonomy" id="472693"/>
    <lineage>
        <taxon>Bacteria</taxon>
        <taxon>Pseudomonadati</taxon>
        <taxon>Pseudomonadota</taxon>
        <taxon>Gammaproteobacteria</taxon>
        <taxon>Enterobacterales</taxon>
        <taxon>Erwiniaceae</taxon>
        <taxon>Pantoea</taxon>
    </lineage>
</organism>
<comment type="similarity">
    <text evidence="2">Belongs to the YejK family.</text>
</comment>
<comment type="subcellular location">
    <subcellularLocation>
        <location evidence="1">Cytoplasm</location>
        <location evidence="1">Nucleoid</location>
    </subcellularLocation>
</comment>
<keyword evidence="3" id="KW-0963">Cytoplasm</keyword>
<name>A0ABU5LJ13_9GAMM</name>
<comment type="caution">
    <text evidence="4">The sequence shown here is derived from an EMBL/GenBank/DDBJ whole genome shotgun (WGS) entry which is preliminary data.</text>
</comment>
<dbReference type="InterPro" id="IPR007358">
    <property type="entry name" value="Nucleoid_associated_NdpA"/>
</dbReference>
<reference evidence="5" key="1">
    <citation type="submission" date="2023-07" db="EMBL/GenBank/DDBJ databases">
        <title>Structural and functional analysis of rice phyllospheric bacteria for their antimicrobial properties and defense elicitation against blast disease.</title>
        <authorList>
            <person name="Sahu K.P."/>
            <person name="Asharani P."/>
            <person name="Kumar M."/>
            <person name="Reddy B."/>
            <person name="Kumar A."/>
        </authorList>
    </citation>
    <scope>NUCLEOTIDE SEQUENCE [LARGE SCALE GENOMIC DNA]</scope>
    <source>
        <strain evidence="5">OsEp_Plm_30P10</strain>
    </source>
</reference>
<keyword evidence="5" id="KW-1185">Reference proteome</keyword>
<gene>
    <name evidence="4" type="ORF">N4G40_15685</name>
</gene>
<dbReference type="RefSeq" id="WP_322543491.1">
    <property type="nucleotide sequence ID" value="NZ_JAOBTT010000001.1"/>
</dbReference>
<evidence type="ECO:0000256" key="1">
    <source>
        <dbReference type="ARBA" id="ARBA00004453"/>
    </source>
</evidence>
<evidence type="ECO:0000256" key="2">
    <source>
        <dbReference type="ARBA" id="ARBA00009035"/>
    </source>
</evidence>
<dbReference type="PANTHER" id="PTHR38772">
    <property type="match status" value="1"/>
</dbReference>
<evidence type="ECO:0000256" key="3">
    <source>
        <dbReference type="ARBA" id="ARBA00022490"/>
    </source>
</evidence>
<accession>A0ABU5LJ13</accession>
<dbReference type="Pfam" id="PF04245">
    <property type="entry name" value="NA37"/>
    <property type="match status" value="1"/>
</dbReference>
<dbReference type="PANTHER" id="PTHR38772:SF1">
    <property type="entry name" value="NUCLEOID-ASSOCIATED PROTEIN YEJK"/>
    <property type="match status" value="1"/>
</dbReference>
<evidence type="ECO:0000313" key="5">
    <source>
        <dbReference type="Proteomes" id="UP001288620"/>
    </source>
</evidence>
<sequence length="396" mass="44403">MTHTADGVLKCSACGSEVDIGSLCDCGYDPALELQQKHYLPQFALTATLEIKEGNEGPVFVKSLGKQWTLKSDDVQQFIQQIEKKFNNKRKIHGVIDKNIVPLSPPGIFNNYLDNPAEFDHFVDSIMELMKREANEDKSKLTGGAIVFIHYKITDDIDSDGRLFIIMVDRKGAFNFDDNLIPEKLPSIDIDSLRQAVLVDLTLFRASYPDNSGDPYLHFINGKSRSEFFKRALGCNPKVDNNRSLEQANAAVDSFAATLKLTTVEKVRVKEAVASMLNKKSKDQFDKKVTIEDIEKVINTTLPDNKEVIGKFVPFVNANDFTIDAFFEPSIFSSKSFDEIKICDDDRDYVFTIDVSAISADEKSNKKVIYDRVNGHLIVKLSDSGIAEIEKIFGSE</sequence>
<proteinExistence type="inferred from homology"/>
<dbReference type="EMBL" id="JAOBTT010000001">
    <property type="protein sequence ID" value="MDZ7279696.1"/>
    <property type="molecule type" value="Genomic_DNA"/>
</dbReference>
<protein>
    <submittedName>
        <fullName evidence="4">Nucleoid-associated protein</fullName>
    </submittedName>
</protein>